<evidence type="ECO:0000313" key="6">
    <source>
        <dbReference type="EMBL" id="RCK69304.1"/>
    </source>
</evidence>
<gene>
    <name evidence="6" type="ORF">DT076_10395</name>
</gene>
<dbReference type="InterPro" id="IPR009057">
    <property type="entry name" value="Homeodomain-like_sf"/>
</dbReference>
<keyword evidence="2 4" id="KW-0238">DNA-binding</keyword>
<keyword evidence="1" id="KW-0805">Transcription regulation</keyword>
<dbReference type="Pfam" id="PF00440">
    <property type="entry name" value="TetR_N"/>
    <property type="match status" value="1"/>
</dbReference>
<dbReference type="PROSITE" id="PS50977">
    <property type="entry name" value="HTH_TETR_2"/>
    <property type="match status" value="1"/>
</dbReference>
<dbReference type="SUPFAM" id="SSF46689">
    <property type="entry name" value="Homeodomain-like"/>
    <property type="match status" value="1"/>
</dbReference>
<accession>A0A367YTX4</accession>
<dbReference type="InterPro" id="IPR050109">
    <property type="entry name" value="HTH-type_TetR-like_transc_reg"/>
</dbReference>
<dbReference type="PANTHER" id="PTHR30055">
    <property type="entry name" value="HTH-TYPE TRANSCRIPTIONAL REGULATOR RUTR"/>
    <property type="match status" value="1"/>
</dbReference>
<dbReference type="InterPro" id="IPR001647">
    <property type="entry name" value="HTH_TetR"/>
</dbReference>
<dbReference type="Pfam" id="PF17754">
    <property type="entry name" value="TetR_C_14"/>
    <property type="match status" value="1"/>
</dbReference>
<sequence>MTGSGTGLREIKKQLTREAIADAAYQLVLDKGLENVTIDEIAQLAFISPRTFSNYFSCKEEAVVAAGSPVFSGILEALDERPTDEPPLHSLGELVVDAVRDRTDEQLAVTAGKLRLSQRYPAMQPYEAARYDAFETAIGERIAARTGTELATDLYPGLVAAVVTGALRVAVASWVHADAPRERLPELLTEAFQELADGLPLPAASR</sequence>
<protein>
    <submittedName>
        <fullName evidence="6">TetR family transcriptional regulator</fullName>
    </submittedName>
</protein>
<evidence type="ECO:0000256" key="2">
    <source>
        <dbReference type="ARBA" id="ARBA00023125"/>
    </source>
</evidence>
<reference evidence="6 7" key="1">
    <citation type="submission" date="2018-07" db="EMBL/GenBank/DDBJ databases">
        <title>Desertimonas flava gen. nov. sp. nov.</title>
        <authorList>
            <person name="Liu S."/>
        </authorList>
    </citation>
    <scope>NUCLEOTIDE SEQUENCE [LARGE SCALE GENOMIC DNA]</scope>
    <source>
        <strain evidence="6 7">16Sb5-5</strain>
    </source>
</reference>
<dbReference type="Gene3D" id="1.10.357.10">
    <property type="entry name" value="Tetracycline Repressor, domain 2"/>
    <property type="match status" value="1"/>
</dbReference>
<dbReference type="GO" id="GO:0000976">
    <property type="term" value="F:transcription cis-regulatory region binding"/>
    <property type="evidence" value="ECO:0007669"/>
    <property type="project" value="TreeGrafter"/>
</dbReference>
<evidence type="ECO:0000313" key="7">
    <source>
        <dbReference type="Proteomes" id="UP000252770"/>
    </source>
</evidence>
<dbReference type="AlphaFoldDB" id="A0A367YTX4"/>
<dbReference type="Proteomes" id="UP000252770">
    <property type="component" value="Unassembled WGS sequence"/>
</dbReference>
<dbReference type="InterPro" id="IPR041347">
    <property type="entry name" value="MftR_C"/>
</dbReference>
<feature type="DNA-binding region" description="H-T-H motif" evidence="4">
    <location>
        <begin position="37"/>
        <end position="56"/>
    </location>
</feature>
<proteinExistence type="predicted"/>
<dbReference type="GO" id="GO:0003700">
    <property type="term" value="F:DNA-binding transcription factor activity"/>
    <property type="evidence" value="ECO:0007669"/>
    <property type="project" value="TreeGrafter"/>
</dbReference>
<evidence type="ECO:0000256" key="4">
    <source>
        <dbReference type="PROSITE-ProRule" id="PRU00335"/>
    </source>
</evidence>
<dbReference type="PANTHER" id="PTHR30055:SF238">
    <property type="entry name" value="MYCOFACTOCIN BIOSYNTHESIS TRANSCRIPTIONAL REGULATOR MFTR-RELATED"/>
    <property type="match status" value="1"/>
</dbReference>
<keyword evidence="7" id="KW-1185">Reference proteome</keyword>
<name>A0A367YTX4_9ACTN</name>
<feature type="domain" description="HTH tetR-type" evidence="5">
    <location>
        <begin position="14"/>
        <end position="74"/>
    </location>
</feature>
<evidence type="ECO:0000256" key="3">
    <source>
        <dbReference type="ARBA" id="ARBA00023163"/>
    </source>
</evidence>
<dbReference type="Gene3D" id="1.10.10.60">
    <property type="entry name" value="Homeodomain-like"/>
    <property type="match status" value="1"/>
</dbReference>
<comment type="caution">
    <text evidence="6">The sequence shown here is derived from an EMBL/GenBank/DDBJ whole genome shotgun (WGS) entry which is preliminary data.</text>
</comment>
<evidence type="ECO:0000259" key="5">
    <source>
        <dbReference type="PROSITE" id="PS50977"/>
    </source>
</evidence>
<evidence type="ECO:0000256" key="1">
    <source>
        <dbReference type="ARBA" id="ARBA00023015"/>
    </source>
</evidence>
<organism evidence="6 7">
    <name type="scientific">Desertihabitans brevis</name>
    <dbReference type="NCBI Taxonomy" id="2268447"/>
    <lineage>
        <taxon>Bacteria</taxon>
        <taxon>Bacillati</taxon>
        <taxon>Actinomycetota</taxon>
        <taxon>Actinomycetes</taxon>
        <taxon>Propionibacteriales</taxon>
        <taxon>Propionibacteriaceae</taxon>
        <taxon>Desertihabitans</taxon>
    </lineage>
</organism>
<dbReference type="RefSeq" id="WP_114126622.1">
    <property type="nucleotide sequence ID" value="NZ_QOUI01000006.1"/>
</dbReference>
<keyword evidence="3" id="KW-0804">Transcription</keyword>
<dbReference type="EMBL" id="QOUI01000006">
    <property type="protein sequence ID" value="RCK69304.1"/>
    <property type="molecule type" value="Genomic_DNA"/>
</dbReference>